<feature type="domain" description="Major facilitator superfamily (MFS) profile" evidence="6">
    <location>
        <begin position="15"/>
        <end position="414"/>
    </location>
</feature>
<dbReference type="EMBL" id="LFDV01000002">
    <property type="protein sequence ID" value="KTB47535.1"/>
    <property type="molecule type" value="Genomic_DNA"/>
</dbReference>
<feature type="transmembrane region" description="Helical" evidence="5">
    <location>
        <begin position="358"/>
        <end position="380"/>
    </location>
</feature>
<evidence type="ECO:0000256" key="2">
    <source>
        <dbReference type="ARBA" id="ARBA00022692"/>
    </source>
</evidence>
<feature type="transmembrane region" description="Helical" evidence="5">
    <location>
        <begin position="232"/>
        <end position="257"/>
    </location>
</feature>
<feature type="transmembrane region" description="Helical" evidence="5">
    <location>
        <begin position="152"/>
        <end position="170"/>
    </location>
</feature>
<feature type="transmembrane region" description="Helical" evidence="5">
    <location>
        <begin position="88"/>
        <end position="108"/>
    </location>
</feature>
<dbReference type="PANTHER" id="PTHR23528">
    <property type="match status" value="1"/>
</dbReference>
<keyword evidence="4 5" id="KW-0472">Membrane</keyword>
<organism evidence="7 8">
    <name type="scientific">Dehalogenimonas alkenigignens</name>
    <dbReference type="NCBI Taxonomy" id="1217799"/>
    <lineage>
        <taxon>Bacteria</taxon>
        <taxon>Bacillati</taxon>
        <taxon>Chloroflexota</taxon>
        <taxon>Dehalococcoidia</taxon>
        <taxon>Dehalococcoidales</taxon>
        <taxon>Dehalococcoidaceae</taxon>
        <taxon>Dehalogenimonas</taxon>
    </lineage>
</organism>
<feature type="transmembrane region" description="Helical" evidence="5">
    <location>
        <begin position="392"/>
        <end position="410"/>
    </location>
</feature>
<keyword evidence="7" id="KW-0813">Transport</keyword>
<comment type="subcellular location">
    <subcellularLocation>
        <location evidence="1">Cell membrane</location>
        <topology evidence="1">Multi-pass membrane protein</topology>
    </subcellularLocation>
</comment>
<feature type="transmembrane region" description="Helical" evidence="5">
    <location>
        <begin position="53"/>
        <end position="76"/>
    </location>
</feature>
<dbReference type="RefSeq" id="WP_058438176.1">
    <property type="nucleotide sequence ID" value="NZ_KQ758903.1"/>
</dbReference>
<keyword evidence="2 5" id="KW-0812">Transmembrane</keyword>
<dbReference type="AlphaFoldDB" id="A0A0W0GG75"/>
<gene>
    <name evidence="7" type="ORF">DEALK_03800</name>
</gene>
<evidence type="ECO:0000256" key="5">
    <source>
        <dbReference type="SAM" id="Phobius"/>
    </source>
</evidence>
<keyword evidence="7" id="KW-0762">Sugar transport</keyword>
<dbReference type="OrthoDB" id="9796441at2"/>
<keyword evidence="8" id="KW-1185">Reference proteome</keyword>
<evidence type="ECO:0000313" key="8">
    <source>
        <dbReference type="Proteomes" id="UP000053947"/>
    </source>
</evidence>
<protein>
    <submittedName>
        <fullName evidence="7">MFS/sugar transport protein</fullName>
    </submittedName>
</protein>
<proteinExistence type="predicted"/>
<dbReference type="Pfam" id="PF13347">
    <property type="entry name" value="MFS_2"/>
    <property type="match status" value="1"/>
</dbReference>
<feature type="transmembrane region" description="Helical" evidence="5">
    <location>
        <begin position="269"/>
        <end position="291"/>
    </location>
</feature>
<feature type="transmembrane region" description="Helical" evidence="5">
    <location>
        <begin position="298"/>
        <end position="318"/>
    </location>
</feature>
<dbReference type="InterPro" id="IPR036259">
    <property type="entry name" value="MFS_trans_sf"/>
</dbReference>
<sequence length="419" mass="44375">MNLPRLRPVIKLPDYFKITVLSLGLAALSQSSHAILLPLRVLDFAGEAGKNTALAAVTFTGLVLAMLSQPVAAAFSDSTSSRWGRRKPYVMAGGVAVMVLLPGIGLAGSFAGLFLFYCLIQLAANTAQGPYQAYLPELVPLDRRGRASSFKALMELLGGAFGIFIIGRLMSGYTTANQSGLWDSLAVLSLIIAAILGYLWLRLKETPTAGSLAPFRNPLLSYRFSPKDNPSFGWFLGSRLFVFMASATLQTFALFYLRDVIGVENPAGSAAAFIIVAGISMGLAIFPAGYLADRYGKIWLSQAAVVLGAGGVILLLLSPSSTTVMIAAGMTGYAIGTFSVANWALATDLVLKGEEARYLAIANMATAGGAALARLIGPAIDHFNRVEVNLGYQIMLGACLVYFILGGLLIKKTRTPASR</sequence>
<dbReference type="GO" id="GO:0005886">
    <property type="term" value="C:plasma membrane"/>
    <property type="evidence" value="ECO:0007669"/>
    <property type="project" value="UniProtKB-SubCell"/>
</dbReference>
<dbReference type="Gene3D" id="1.20.1250.20">
    <property type="entry name" value="MFS general substrate transporter like domains"/>
    <property type="match status" value="1"/>
</dbReference>
<evidence type="ECO:0000256" key="1">
    <source>
        <dbReference type="ARBA" id="ARBA00004651"/>
    </source>
</evidence>
<feature type="transmembrane region" description="Helical" evidence="5">
    <location>
        <begin position="324"/>
        <end position="346"/>
    </location>
</feature>
<dbReference type="InterPro" id="IPR020846">
    <property type="entry name" value="MFS_dom"/>
</dbReference>
<evidence type="ECO:0000259" key="6">
    <source>
        <dbReference type="PROSITE" id="PS50850"/>
    </source>
</evidence>
<keyword evidence="3 5" id="KW-1133">Transmembrane helix</keyword>
<dbReference type="Proteomes" id="UP000053947">
    <property type="component" value="Unassembled WGS sequence"/>
</dbReference>
<dbReference type="GO" id="GO:0022857">
    <property type="term" value="F:transmembrane transporter activity"/>
    <property type="evidence" value="ECO:0007669"/>
    <property type="project" value="InterPro"/>
</dbReference>
<accession>A0A0W0GG75</accession>
<comment type="caution">
    <text evidence="7">The sequence shown here is derived from an EMBL/GenBank/DDBJ whole genome shotgun (WGS) entry which is preliminary data.</text>
</comment>
<reference evidence="7 8" key="1">
    <citation type="submission" date="2015-06" db="EMBL/GenBank/DDBJ databases">
        <title>Genome sequence of the organohalide-respiring Dehalogenimonas alkenigignens type strain (IP3-3T).</title>
        <authorList>
            <person name="Key T.A."/>
            <person name="Richmond D.P."/>
            <person name="Bowman K.S."/>
            <person name="Cho Y.-J."/>
            <person name="Chun J."/>
            <person name="da Costa M.S."/>
            <person name="Rainey F.A."/>
            <person name="Moe W.M."/>
        </authorList>
    </citation>
    <scope>NUCLEOTIDE SEQUENCE [LARGE SCALE GENOMIC DNA]</scope>
    <source>
        <strain evidence="7 8">IP3-3</strain>
    </source>
</reference>
<feature type="transmembrane region" description="Helical" evidence="5">
    <location>
        <begin position="182"/>
        <end position="201"/>
    </location>
</feature>
<dbReference type="PANTHER" id="PTHR23528:SF1">
    <property type="entry name" value="MAJOR FACILITATOR SUPERFAMILY (MFS) PROFILE DOMAIN-CONTAINING PROTEIN"/>
    <property type="match status" value="1"/>
</dbReference>
<evidence type="ECO:0000313" key="7">
    <source>
        <dbReference type="EMBL" id="KTB47535.1"/>
    </source>
</evidence>
<dbReference type="STRING" id="1217799.DEALK_03800"/>
<evidence type="ECO:0000256" key="3">
    <source>
        <dbReference type="ARBA" id="ARBA00022989"/>
    </source>
</evidence>
<dbReference type="SUPFAM" id="SSF103473">
    <property type="entry name" value="MFS general substrate transporter"/>
    <property type="match status" value="1"/>
</dbReference>
<evidence type="ECO:0000256" key="4">
    <source>
        <dbReference type="ARBA" id="ARBA00023136"/>
    </source>
</evidence>
<dbReference type="PROSITE" id="PS50850">
    <property type="entry name" value="MFS"/>
    <property type="match status" value="1"/>
</dbReference>
<name>A0A0W0GG75_9CHLR</name>